<feature type="chain" id="PRO_5016760770" evidence="1">
    <location>
        <begin position="36"/>
        <end position="304"/>
    </location>
</feature>
<reference evidence="3" key="1">
    <citation type="submission" date="2018-06" db="EMBL/GenBank/DDBJ databases">
        <authorList>
            <person name="Feng T."/>
            <person name="Jeon C.O."/>
        </authorList>
    </citation>
    <scope>NUCLEOTIDE SEQUENCE [LARGE SCALE GENOMIC DNA]</scope>
    <source>
        <strain evidence="3">S23</strain>
    </source>
</reference>
<proteinExistence type="predicted"/>
<sequence>MNSPQQCRRSRLRIKAFSVISAFLFGLVGVPAAHANKVFASPEAAMAAFGDAVLNDDEAAMKGLLGANFHDLIPPVGAEVRYQFLAAWGKAHAIQPADHRAYIAVGNNGWTLPIPLVKSAKGWQFDTRAGAEEMRVRRVGRNELAVIQTMLAIHDAQNEYALTAHNGSAVLAYAAKLSSSPGKHDGLYWPTPAGEPESPLGPGFMGAGTRNAGKDGYYGYHYKLLTSQGPHAPGGAFDYVVNGKLFGGFAVIAWPVRYRDTGVMSFMVSHAGQVYERDLGADGAAKVAAMKTFDPGPGWRKVSP</sequence>
<name>A0A370NPX3_9BURK</name>
<keyword evidence="1" id="KW-0732">Signal</keyword>
<feature type="signal peptide" evidence="1">
    <location>
        <begin position="1"/>
        <end position="35"/>
    </location>
</feature>
<accession>A0A370NPX3</accession>
<dbReference type="Proteomes" id="UP000255165">
    <property type="component" value="Unassembled WGS sequence"/>
</dbReference>
<protein>
    <submittedName>
        <fullName evidence="2">DUF2950 domain-containing protein</fullName>
    </submittedName>
</protein>
<dbReference type="EMBL" id="QKWJ01000037">
    <property type="protein sequence ID" value="RDK07672.1"/>
    <property type="molecule type" value="Genomic_DNA"/>
</dbReference>
<organism evidence="2 3">
    <name type="scientific">Cupriavidus lacunae</name>
    <dbReference type="NCBI Taxonomy" id="2666307"/>
    <lineage>
        <taxon>Bacteria</taxon>
        <taxon>Pseudomonadati</taxon>
        <taxon>Pseudomonadota</taxon>
        <taxon>Betaproteobacteria</taxon>
        <taxon>Burkholderiales</taxon>
        <taxon>Burkholderiaceae</taxon>
        <taxon>Cupriavidus</taxon>
    </lineage>
</organism>
<evidence type="ECO:0000313" key="2">
    <source>
        <dbReference type="EMBL" id="RDK07672.1"/>
    </source>
</evidence>
<dbReference type="Pfam" id="PF11453">
    <property type="entry name" value="DUF2950"/>
    <property type="match status" value="1"/>
</dbReference>
<dbReference type="AlphaFoldDB" id="A0A370NPX3"/>
<comment type="caution">
    <text evidence="2">The sequence shown here is derived from an EMBL/GenBank/DDBJ whole genome shotgun (WGS) entry which is preliminary data.</text>
</comment>
<dbReference type="InterPro" id="IPR021556">
    <property type="entry name" value="DUF2950"/>
</dbReference>
<gene>
    <name evidence="2" type="ORF">DN412_24890</name>
</gene>
<evidence type="ECO:0000313" key="3">
    <source>
        <dbReference type="Proteomes" id="UP000255165"/>
    </source>
</evidence>
<dbReference type="RefSeq" id="WP_115214024.1">
    <property type="nucleotide sequence ID" value="NZ_QKWJ01000037.1"/>
</dbReference>
<keyword evidence="3" id="KW-1185">Reference proteome</keyword>
<evidence type="ECO:0000256" key="1">
    <source>
        <dbReference type="SAM" id="SignalP"/>
    </source>
</evidence>